<keyword evidence="1" id="KW-1133">Transmembrane helix</keyword>
<evidence type="ECO:0000256" key="1">
    <source>
        <dbReference type="SAM" id="Phobius"/>
    </source>
</evidence>
<protein>
    <submittedName>
        <fullName evidence="2">Uncharacterized protein</fullName>
    </submittedName>
</protein>
<evidence type="ECO:0000313" key="2">
    <source>
        <dbReference type="EMBL" id="MFC5194513.1"/>
    </source>
</evidence>
<keyword evidence="1" id="KW-0812">Transmembrane</keyword>
<feature type="transmembrane region" description="Helical" evidence="1">
    <location>
        <begin position="29"/>
        <end position="51"/>
    </location>
</feature>
<dbReference type="RefSeq" id="WP_376858698.1">
    <property type="nucleotide sequence ID" value="NZ_JBHSLA010000001.1"/>
</dbReference>
<accession>A0ABW0C2W4</accession>
<comment type="caution">
    <text evidence="2">The sequence shown here is derived from an EMBL/GenBank/DDBJ whole genome shotgun (WGS) entry which is preliminary data.</text>
</comment>
<proteinExistence type="predicted"/>
<keyword evidence="1" id="KW-0472">Membrane</keyword>
<keyword evidence="3" id="KW-1185">Reference proteome</keyword>
<organism evidence="2 3">
    <name type="scientific">Bizionia hallyeonensis</name>
    <dbReference type="NCBI Taxonomy" id="1123757"/>
    <lineage>
        <taxon>Bacteria</taxon>
        <taxon>Pseudomonadati</taxon>
        <taxon>Bacteroidota</taxon>
        <taxon>Flavobacteriia</taxon>
        <taxon>Flavobacteriales</taxon>
        <taxon>Flavobacteriaceae</taxon>
        <taxon>Bizionia</taxon>
    </lineage>
</organism>
<evidence type="ECO:0000313" key="3">
    <source>
        <dbReference type="Proteomes" id="UP001596162"/>
    </source>
</evidence>
<reference evidence="3" key="1">
    <citation type="journal article" date="2019" name="Int. J. Syst. Evol. Microbiol.">
        <title>The Global Catalogue of Microorganisms (GCM) 10K type strain sequencing project: providing services to taxonomists for standard genome sequencing and annotation.</title>
        <authorList>
            <consortium name="The Broad Institute Genomics Platform"/>
            <consortium name="The Broad Institute Genome Sequencing Center for Infectious Disease"/>
            <person name="Wu L."/>
            <person name="Ma J."/>
        </authorList>
    </citation>
    <scope>NUCLEOTIDE SEQUENCE [LARGE SCALE GENOMIC DNA]</scope>
    <source>
        <strain evidence="3">JCM 17978</strain>
    </source>
</reference>
<sequence>MKYIIIVLLITTLTAIICGLTLDLEYAPKLVGGGVLGLFFIVFPLFSWYRWKDKKMSDYMLTQENLDKMRESQKRNKF</sequence>
<dbReference type="EMBL" id="JBHSLA010000001">
    <property type="protein sequence ID" value="MFC5194513.1"/>
    <property type="molecule type" value="Genomic_DNA"/>
</dbReference>
<gene>
    <name evidence="2" type="ORF">ACFPH8_04140</name>
</gene>
<dbReference type="Proteomes" id="UP001596162">
    <property type="component" value="Unassembled WGS sequence"/>
</dbReference>
<name>A0ABW0C2W4_9FLAO</name>